<dbReference type="PANTHER" id="PTHR10000">
    <property type="entry name" value="PHOSPHOSERINE PHOSPHATASE"/>
    <property type="match status" value="1"/>
</dbReference>
<dbReference type="PANTHER" id="PTHR10000:SF8">
    <property type="entry name" value="HAD SUPERFAMILY HYDROLASE-LIKE, TYPE 3"/>
    <property type="match status" value="1"/>
</dbReference>
<keyword evidence="2" id="KW-1185">Reference proteome</keyword>
<protein>
    <submittedName>
        <fullName evidence="1">Uncharacterized protein</fullName>
    </submittedName>
</protein>
<dbReference type="InterPro" id="IPR036412">
    <property type="entry name" value="HAD-like_sf"/>
</dbReference>
<dbReference type="Gene3D" id="3.40.50.1000">
    <property type="entry name" value="HAD superfamily/HAD-like"/>
    <property type="match status" value="1"/>
</dbReference>
<accession>A0ABM7T5Q3</accession>
<evidence type="ECO:0000313" key="2">
    <source>
        <dbReference type="Proteomes" id="UP000824633"/>
    </source>
</evidence>
<dbReference type="SUPFAM" id="SSF56784">
    <property type="entry name" value="HAD-like"/>
    <property type="match status" value="1"/>
</dbReference>
<dbReference type="InterPro" id="IPR023214">
    <property type="entry name" value="HAD_sf"/>
</dbReference>
<organism evidence="1 2">
    <name type="scientific">Clostridium gelidum</name>
    <dbReference type="NCBI Taxonomy" id="704125"/>
    <lineage>
        <taxon>Bacteria</taxon>
        <taxon>Bacillati</taxon>
        <taxon>Bacillota</taxon>
        <taxon>Clostridia</taxon>
        <taxon>Eubacteriales</taxon>
        <taxon>Clostridiaceae</taxon>
        <taxon>Clostridium</taxon>
    </lineage>
</organism>
<dbReference type="Pfam" id="PF08282">
    <property type="entry name" value="Hydrolase_3"/>
    <property type="match status" value="1"/>
</dbReference>
<evidence type="ECO:0000313" key="1">
    <source>
        <dbReference type="EMBL" id="BCZ46271.1"/>
    </source>
</evidence>
<gene>
    <name evidence="1" type="ORF">psyc5s11_23380</name>
</gene>
<sequence length="60" mass="6836">MEDVIAFGYDYNDIEMIKYCGLGIAMENAIPQVEKVANVITVLNDADGVAKYIEEYIRFR</sequence>
<dbReference type="EMBL" id="AP024849">
    <property type="protein sequence ID" value="BCZ46271.1"/>
    <property type="molecule type" value="Genomic_DNA"/>
</dbReference>
<dbReference type="Proteomes" id="UP000824633">
    <property type="component" value="Chromosome"/>
</dbReference>
<reference evidence="2" key="1">
    <citation type="submission" date="2021-07" db="EMBL/GenBank/DDBJ databases">
        <title>Complete genome sequencing of a Clostridium isolate.</title>
        <authorList>
            <person name="Ueki A."/>
            <person name="Tonouchi A."/>
        </authorList>
    </citation>
    <scope>NUCLEOTIDE SEQUENCE [LARGE SCALE GENOMIC DNA]</scope>
    <source>
        <strain evidence="2">C5S11</strain>
    </source>
</reference>
<name>A0ABM7T5Q3_9CLOT</name>
<proteinExistence type="predicted"/>